<dbReference type="PANTHER" id="PTHR14094:SF9">
    <property type="entry name" value="SIGNAL RECOGNITION PARTICLE SUBUNIT SRP72"/>
    <property type="match status" value="1"/>
</dbReference>
<comment type="subcellular location">
    <subcellularLocation>
        <location evidence="2">Cytoplasm</location>
    </subcellularLocation>
    <subcellularLocation>
        <location evidence="1">Endoplasmic reticulum</location>
    </subcellularLocation>
</comment>
<dbReference type="InterPro" id="IPR026270">
    <property type="entry name" value="SRP72"/>
</dbReference>
<keyword evidence="6" id="KW-0256">Endoplasmic reticulum</keyword>
<dbReference type="InParanoid" id="A0A419QBI8"/>
<evidence type="ECO:0000256" key="5">
    <source>
        <dbReference type="ARBA" id="ARBA00022490"/>
    </source>
</evidence>
<evidence type="ECO:0000256" key="6">
    <source>
        <dbReference type="ARBA" id="ARBA00022824"/>
    </source>
</evidence>
<keyword evidence="8" id="KW-0687">Ribonucleoprotein</keyword>
<dbReference type="SUPFAM" id="SSF56672">
    <property type="entry name" value="DNA/RNA polymerases"/>
    <property type="match status" value="1"/>
</dbReference>
<dbReference type="InterPro" id="IPR043502">
    <property type="entry name" value="DNA/RNA_pol_sf"/>
</dbReference>
<dbReference type="GO" id="GO:0043022">
    <property type="term" value="F:ribosome binding"/>
    <property type="evidence" value="ECO:0007669"/>
    <property type="project" value="TreeGrafter"/>
</dbReference>
<comment type="similarity">
    <text evidence="3">Belongs to the SRP72 family.</text>
</comment>
<dbReference type="GO" id="GO:0008312">
    <property type="term" value="F:7S RNA binding"/>
    <property type="evidence" value="ECO:0007669"/>
    <property type="project" value="InterPro"/>
</dbReference>
<dbReference type="GO" id="GO:0005786">
    <property type="term" value="C:signal recognition particle, endoplasmic reticulum targeting"/>
    <property type="evidence" value="ECO:0007669"/>
    <property type="project" value="UniProtKB-KW"/>
</dbReference>
<evidence type="ECO:0000313" key="10">
    <source>
        <dbReference type="EMBL" id="KAG5448538.1"/>
    </source>
</evidence>
<keyword evidence="11" id="KW-1185">Reference proteome</keyword>
<feature type="compositionally biased region" description="Basic residues" evidence="9">
    <location>
        <begin position="688"/>
        <end position="699"/>
    </location>
</feature>
<feature type="compositionally biased region" description="Polar residues" evidence="9">
    <location>
        <begin position="773"/>
        <end position="783"/>
    </location>
</feature>
<evidence type="ECO:0000256" key="8">
    <source>
        <dbReference type="ARBA" id="ARBA00023274"/>
    </source>
</evidence>
<dbReference type="GO" id="GO:0005783">
    <property type="term" value="C:endoplasmic reticulum"/>
    <property type="evidence" value="ECO:0007669"/>
    <property type="project" value="UniProtKB-SubCell"/>
</dbReference>
<keyword evidence="7" id="KW-0733">Signal recognition particle</keyword>
<reference evidence="10 11" key="2">
    <citation type="journal article" date="2021" name="Genomics">
        <title>High-quality reference genome for Clonorchis sinensis.</title>
        <authorList>
            <person name="Young N.D."/>
            <person name="Stroehlein A.J."/>
            <person name="Kinkar L."/>
            <person name="Wang T."/>
            <person name="Sohn W.M."/>
            <person name="Chang B.C.H."/>
            <person name="Kaur P."/>
            <person name="Weisz D."/>
            <person name="Dudchenko O."/>
            <person name="Aiden E.L."/>
            <person name="Korhonen P.K."/>
            <person name="Gasser R.B."/>
        </authorList>
    </citation>
    <scope>NUCLEOTIDE SEQUENCE [LARGE SCALE GENOMIC DNA]</scope>
    <source>
        <strain evidence="10">Cs-k2</strain>
    </source>
</reference>
<evidence type="ECO:0000256" key="2">
    <source>
        <dbReference type="ARBA" id="ARBA00004496"/>
    </source>
</evidence>
<feature type="compositionally biased region" description="Basic residues" evidence="9">
    <location>
        <begin position="720"/>
        <end position="731"/>
    </location>
</feature>
<dbReference type="Pfam" id="PF08492">
    <property type="entry name" value="SRP72"/>
    <property type="match status" value="1"/>
</dbReference>
<dbReference type="InterPro" id="IPR000477">
    <property type="entry name" value="RT_dom"/>
</dbReference>
<evidence type="ECO:0000313" key="11">
    <source>
        <dbReference type="Proteomes" id="UP000286415"/>
    </source>
</evidence>
<dbReference type="PROSITE" id="PS50878">
    <property type="entry name" value="RT_POL"/>
    <property type="match status" value="1"/>
</dbReference>
<dbReference type="OrthoDB" id="5421607at2759"/>
<dbReference type="GO" id="GO:0006614">
    <property type="term" value="P:SRP-dependent cotranslational protein targeting to membrane"/>
    <property type="evidence" value="ECO:0007669"/>
    <property type="project" value="InterPro"/>
</dbReference>
<dbReference type="PANTHER" id="PTHR14094">
    <property type="entry name" value="SIGNAL RECOGNITION PARTICLE 72"/>
    <property type="match status" value="1"/>
</dbReference>
<protein>
    <recommendedName>
        <fullName evidence="4">Signal recognition particle subunit SRP72</fullName>
    </recommendedName>
</protein>
<dbReference type="STRING" id="79923.A0A419QBI8"/>
<feature type="compositionally biased region" description="Polar residues" evidence="9">
    <location>
        <begin position="667"/>
        <end position="680"/>
    </location>
</feature>
<evidence type="ECO:0000256" key="7">
    <source>
        <dbReference type="ARBA" id="ARBA00023135"/>
    </source>
</evidence>
<evidence type="ECO:0000256" key="4">
    <source>
        <dbReference type="ARBA" id="ARBA00018350"/>
    </source>
</evidence>
<dbReference type="Pfam" id="PF17004">
    <property type="entry name" value="SRP_TPR_like"/>
    <property type="match status" value="1"/>
</dbReference>
<evidence type="ECO:0000256" key="1">
    <source>
        <dbReference type="ARBA" id="ARBA00004240"/>
    </source>
</evidence>
<dbReference type="InterPro" id="IPR031545">
    <property type="entry name" value="SRP72_TPR-like"/>
</dbReference>
<gene>
    <name evidence="10" type="ORF">CSKR_101973</name>
</gene>
<dbReference type="CDD" id="cd01650">
    <property type="entry name" value="RT_nLTR_like"/>
    <property type="match status" value="1"/>
</dbReference>
<organism evidence="10 11">
    <name type="scientific">Clonorchis sinensis</name>
    <name type="common">Chinese liver fluke</name>
    <dbReference type="NCBI Taxonomy" id="79923"/>
    <lineage>
        <taxon>Eukaryota</taxon>
        <taxon>Metazoa</taxon>
        <taxon>Spiralia</taxon>
        <taxon>Lophotrochozoa</taxon>
        <taxon>Platyhelminthes</taxon>
        <taxon>Trematoda</taxon>
        <taxon>Digenea</taxon>
        <taxon>Opisthorchiida</taxon>
        <taxon>Opisthorchiata</taxon>
        <taxon>Opisthorchiidae</taxon>
        <taxon>Clonorchis</taxon>
    </lineage>
</organism>
<feature type="region of interest" description="Disordered" evidence="9">
    <location>
        <begin position="647"/>
        <end position="799"/>
    </location>
</feature>
<dbReference type="InterPro" id="IPR011990">
    <property type="entry name" value="TPR-like_helical_dom_sf"/>
</dbReference>
<dbReference type="InterPro" id="IPR013699">
    <property type="entry name" value="Signal_recog_part_SRP72_RNA-bd"/>
</dbReference>
<feature type="compositionally biased region" description="Basic residues" evidence="9">
    <location>
        <begin position="784"/>
        <end position="793"/>
    </location>
</feature>
<dbReference type="Gene3D" id="1.25.40.10">
    <property type="entry name" value="Tetratricopeptide repeat domain"/>
    <property type="match status" value="1"/>
</dbReference>
<evidence type="ECO:0000256" key="3">
    <source>
        <dbReference type="ARBA" id="ARBA00007676"/>
    </source>
</evidence>
<accession>A0A419QBI8</accession>
<evidence type="ECO:0000256" key="9">
    <source>
        <dbReference type="SAM" id="MobiDB-lite"/>
    </source>
</evidence>
<dbReference type="Proteomes" id="UP000286415">
    <property type="component" value="Unassembled WGS sequence"/>
</dbReference>
<comment type="caution">
    <text evidence="10">The sequence shown here is derived from an EMBL/GenBank/DDBJ whole genome shotgun (WGS) entry which is preliminary data.</text>
</comment>
<dbReference type="SUPFAM" id="SSF48452">
    <property type="entry name" value="TPR-like"/>
    <property type="match status" value="1"/>
</dbReference>
<keyword evidence="5" id="KW-0963">Cytoplasm</keyword>
<reference evidence="10 11" key="1">
    <citation type="journal article" date="2018" name="Biotechnol. Adv.">
        <title>Improved genomic resources and new bioinformatic workflow for the carcinogenic parasite Clonorchis sinensis: Biotechnological implications.</title>
        <authorList>
            <person name="Wang D."/>
            <person name="Korhonen P.K."/>
            <person name="Gasser R.B."/>
            <person name="Young N.D."/>
        </authorList>
    </citation>
    <scope>NUCLEOTIDE SEQUENCE [LARGE SCALE GENOMIC DNA]</scope>
    <source>
        <strain evidence="10">Cs-k2</strain>
    </source>
</reference>
<sequence>MPCEDEIKRISSGKNCVSPFARITDLNGSTLSSSVWVRLPDLDEGFSEANRPIRALTSHSPPNWTLVFIAWSATGSMASSKSFDLAAAFADLSRSCSVQAYQKVLTTATKILSKYPKEHLALQCKAVALIRTEKYEECLSTVKKFPELTKYVIFEKAYAEYRLNRIHDALKTLEDGEPNDLRILELKAQVLYRLEEFTEAYACLRQVIRNSQDDFGEERLTNLTAVAASAACFKQQHIDIDVNPDTYEGKFNLACYQLGLGNVAKAETLLHDAETVCRTALADDPEVTEDEVNEELAPITTQQAYLLQRAGKEDAANHIYQSVTRHRSTDPALLAVAANNIVCINKEQNIFDSRKRIKMASIDGLQHKLFAKQREEIVINQGLFYWHTNQADACHVKAKAVLQMNPHSARGVLLSVSQLLKERQYDRAASMLEQYCGAHEGLAGHDSTDDLSVLFSLAQLRLRRGTGGQICSGVPRAENIVAVDEFLVRSLPDTVLYAPGVVATRMALYLLACTGDGAVIDRPKAMGLIKDIVQKSLTWYETTNSKDPAYAQLLDKCANFLLQHGQAECAARLCEQQIARLDRAYDPRDEQQVSYRQTLVARLVRAYAQFDRPRAEAACKSLRFKEELSEAEVDSLETSFLYGAKAVRRQGRTGEQQPSEGKPPSKAKSTPVTPGLSSGDASVDIQAKRTRRKKKRPIRLPKNYQPGVMPDPERWLPRRERAHYRGKRRDKRYQPTRGPQGQISGGGEWDASARSPKVSSTTSPRPAEAPGSTPKQGNSAARQQQRKGHKVNRVKYSGTRWSQQESHSLLRLANNLYPSCETQTALFARLEQYFPGRSAISIKTRLRVLNWQAQQDESSSGGPDQTIGQIAVYSSEADDYSVWFKQTVDCAVSLLESHADSSLASVDLLAFARGLQSGIMTPEQVLSLLDLHASRTFPHTWKTVSRRRRQLAHRMPVNRKQIRRANYAAIQTLYHQRRKDAASAVLDGSWKDLYKGNCGLPPDAEQYWKQVLSAPKHVDSRPSRVVVPSDWSLIEPITGEEVGRTVRSMGNSSPGLDKLTPRMLRRFNANVLAGYFNLLLLAGGCPPHLCRARITLVPKVPNPTSPDQLRPISVSSILVRCFHKVLADRWSRRLQLPSLQFAFLHRDGCLEATSLLHALLRHSSATASNLSLAFVDISKAFDSVSHDTIVRSAEAFGAPSPLVRYIAQSYENAVAVFPSSEVHCHRGVRQGDPLSPLLFIMAMDEVLGLSMPQLGYQFHDTLVDGFAFADDWVVCAESQARLKEKLEAAAVELGRAGMKINARKTKAMVICGDRKHRATAVSVEPFCFAEELITPLGPTDTVTYLGIPFTFKGKGVFNHRQHLLKLLDEVTRAPLKPHQRMEITRNYLIPRLTYSLVLGQVHRNTLKRLDNYIRQSIRGWLRLPKDTPISYIHAGKQHGGLGIPSLSATIPMQRRVRMEKLLSTQCRVLRNVVNDSAFGKVVRDLSLPIRVHGSCVNTKEELVAAWGDSLHNSVDGRGLRELVASPLSNRWLVFPERVFPRIFIRGIQLRCNLLRTRVRSARHGHGGQTILCRGNCGQPESLVHILQSCWITHDARCARHNRVARELAKRLRRLGYTVFEELRAPTSTSFIKPDLIAVRERRATVIDVSIVSDGRGMTVWNEKKQKYGADEFSLAIISALRAIGCDVDFLVHQPMIISYRGICFPQSAKAVIGLGLSKVTVSDLCLLAIVGSLRTYDTFMRGTWR</sequence>
<dbReference type="Pfam" id="PF00078">
    <property type="entry name" value="RVT_1"/>
    <property type="match status" value="1"/>
</dbReference>
<proteinExistence type="inferred from homology"/>
<dbReference type="EMBL" id="NIRI02000042">
    <property type="protein sequence ID" value="KAG5448538.1"/>
    <property type="molecule type" value="Genomic_DNA"/>
</dbReference>
<name>A0A419QBI8_CLOSI</name>